<evidence type="ECO:0000256" key="2">
    <source>
        <dbReference type="ARBA" id="ARBA00010859"/>
    </source>
</evidence>
<dbReference type="Proteomes" id="UP001233999">
    <property type="component" value="Unassembled WGS sequence"/>
</dbReference>
<dbReference type="FunFam" id="1.10.530.10:FF:000001">
    <property type="entry name" value="Lysozyme C"/>
    <property type="match status" value="1"/>
</dbReference>
<feature type="domain" description="Glycosyl hydrolases family 22 (GH22)" evidence="9">
    <location>
        <begin position="102"/>
        <end position="120"/>
    </location>
</feature>
<keyword evidence="4" id="KW-0929">Antimicrobial</keyword>
<dbReference type="InterPro" id="IPR001916">
    <property type="entry name" value="Glyco_hydro_22"/>
</dbReference>
<dbReference type="InterPro" id="IPR000974">
    <property type="entry name" value="Glyco_hydro_22_lys"/>
</dbReference>
<dbReference type="Pfam" id="PF00062">
    <property type="entry name" value="Lys"/>
    <property type="match status" value="1"/>
</dbReference>
<comment type="similarity">
    <text evidence="2 7">Belongs to the glycosyl hydrolase 22 family.</text>
</comment>
<evidence type="ECO:0000259" key="9">
    <source>
        <dbReference type="PROSITE" id="PS00128"/>
    </source>
</evidence>
<evidence type="ECO:0000256" key="5">
    <source>
        <dbReference type="ARBA" id="ARBA00023157"/>
    </source>
</evidence>
<evidence type="ECO:0000256" key="3">
    <source>
        <dbReference type="ARBA" id="ARBA00012732"/>
    </source>
</evidence>
<evidence type="ECO:0000313" key="10">
    <source>
        <dbReference type="EMBL" id="KAJ9599857.1"/>
    </source>
</evidence>
<evidence type="ECO:0000256" key="4">
    <source>
        <dbReference type="ARBA" id="ARBA00022638"/>
    </source>
</evidence>
<accession>A0AAD8AIW5</accession>
<dbReference type="AlphaFoldDB" id="A0AAD8AIW5"/>
<dbReference type="PRINTS" id="PR00135">
    <property type="entry name" value="LYZLACT"/>
</dbReference>
<dbReference type="PROSITE" id="PS51348">
    <property type="entry name" value="GLYCOSYL_HYDROL_F22_2"/>
    <property type="match status" value="1"/>
</dbReference>
<keyword evidence="8" id="KW-0732">Signal</keyword>
<protein>
    <recommendedName>
        <fullName evidence="3">lysozyme</fullName>
        <ecNumber evidence="3">3.2.1.17</ecNumber>
    </recommendedName>
</protein>
<dbReference type="PROSITE" id="PS00128">
    <property type="entry name" value="GLYCOSYL_HYDROL_F22_1"/>
    <property type="match status" value="1"/>
</dbReference>
<dbReference type="SUPFAM" id="SSF53955">
    <property type="entry name" value="Lysozyme-like"/>
    <property type="match status" value="1"/>
</dbReference>
<dbReference type="GO" id="GO:0031640">
    <property type="term" value="P:killing of cells of another organism"/>
    <property type="evidence" value="ECO:0007669"/>
    <property type="project" value="UniProtKB-KW"/>
</dbReference>
<proteinExistence type="inferred from homology"/>
<feature type="signal peptide" evidence="8">
    <location>
        <begin position="1"/>
        <end position="24"/>
    </location>
</feature>
<reference evidence="10" key="2">
    <citation type="submission" date="2023-05" db="EMBL/GenBank/DDBJ databases">
        <authorList>
            <person name="Fouks B."/>
        </authorList>
    </citation>
    <scope>NUCLEOTIDE SEQUENCE</scope>
    <source>
        <strain evidence="10">Stay&amp;Tobe</strain>
        <tissue evidence="10">Testes</tissue>
    </source>
</reference>
<evidence type="ECO:0000256" key="6">
    <source>
        <dbReference type="ARBA" id="ARBA00023295"/>
    </source>
</evidence>
<dbReference type="GO" id="GO:0003796">
    <property type="term" value="F:lysozyme activity"/>
    <property type="evidence" value="ECO:0007669"/>
    <property type="project" value="UniProtKB-EC"/>
</dbReference>
<dbReference type="PRINTS" id="PR00137">
    <property type="entry name" value="LYSOZYME"/>
</dbReference>
<comment type="caution">
    <text evidence="10">The sequence shown here is derived from an EMBL/GenBank/DDBJ whole genome shotgun (WGS) entry which is preliminary data.</text>
</comment>
<feature type="chain" id="PRO_5042078077" description="lysozyme" evidence="8">
    <location>
        <begin position="25"/>
        <end position="163"/>
    </location>
</feature>
<dbReference type="SMART" id="SM00263">
    <property type="entry name" value="LYZ1"/>
    <property type="match status" value="1"/>
</dbReference>
<evidence type="ECO:0000256" key="1">
    <source>
        <dbReference type="ARBA" id="ARBA00000632"/>
    </source>
</evidence>
<keyword evidence="5" id="KW-1015">Disulfide bond</keyword>
<comment type="catalytic activity">
    <reaction evidence="1">
        <text>Hydrolysis of (1-&gt;4)-beta-linkages between N-acetylmuramic acid and N-acetyl-D-glucosamine residues in a peptidoglycan and between N-acetyl-D-glucosamine residues in chitodextrins.</text>
        <dbReference type="EC" id="3.2.1.17"/>
    </reaction>
</comment>
<evidence type="ECO:0000256" key="7">
    <source>
        <dbReference type="RuleBase" id="RU004440"/>
    </source>
</evidence>
<dbReference type="CDD" id="cd16899">
    <property type="entry name" value="LYZ_C_invert"/>
    <property type="match status" value="1"/>
</dbReference>
<organism evidence="10 11">
    <name type="scientific">Diploptera punctata</name>
    <name type="common">Pacific beetle cockroach</name>
    <dbReference type="NCBI Taxonomy" id="6984"/>
    <lineage>
        <taxon>Eukaryota</taxon>
        <taxon>Metazoa</taxon>
        <taxon>Ecdysozoa</taxon>
        <taxon>Arthropoda</taxon>
        <taxon>Hexapoda</taxon>
        <taxon>Insecta</taxon>
        <taxon>Pterygota</taxon>
        <taxon>Neoptera</taxon>
        <taxon>Polyneoptera</taxon>
        <taxon>Dictyoptera</taxon>
        <taxon>Blattodea</taxon>
        <taxon>Blaberoidea</taxon>
        <taxon>Blaberidae</taxon>
        <taxon>Diplopterinae</taxon>
        <taxon>Diploptera</taxon>
    </lineage>
</organism>
<dbReference type="EC" id="3.2.1.17" evidence="3"/>
<gene>
    <name evidence="10" type="ORF">L9F63_009897</name>
</gene>
<sequence>MSGFSQFLLLTGLIAIVTVKQTQCLYIVEYTKVFTICGLARELYKYKMPLNQLDDWVCLVESESGGDTSKVGGPNPDGSYDYGLFQINSRYWCGLMSASGGCKIRCWDLLSPDIKRDVACAKLIYGQMGFEAWAGWRRKCKNQVLPDVIHCLNATVPSALPQT</sequence>
<dbReference type="GO" id="GO:0042742">
    <property type="term" value="P:defense response to bacterium"/>
    <property type="evidence" value="ECO:0007669"/>
    <property type="project" value="UniProtKB-KW"/>
</dbReference>
<dbReference type="InterPro" id="IPR019799">
    <property type="entry name" value="Glyco_hydro_22_CS"/>
</dbReference>
<keyword evidence="4" id="KW-0081">Bacteriolytic enzyme</keyword>
<reference evidence="10" key="1">
    <citation type="journal article" date="2023" name="IScience">
        <title>Live-bearing cockroach genome reveals convergent evolutionary mechanisms linked to viviparity in insects and beyond.</title>
        <authorList>
            <person name="Fouks B."/>
            <person name="Harrison M.C."/>
            <person name="Mikhailova A.A."/>
            <person name="Marchal E."/>
            <person name="English S."/>
            <person name="Carruthers M."/>
            <person name="Jennings E.C."/>
            <person name="Chiamaka E.L."/>
            <person name="Frigard R.A."/>
            <person name="Pippel M."/>
            <person name="Attardo G.M."/>
            <person name="Benoit J.B."/>
            <person name="Bornberg-Bauer E."/>
            <person name="Tobe S.S."/>
        </authorList>
    </citation>
    <scope>NUCLEOTIDE SEQUENCE</scope>
    <source>
        <strain evidence="10">Stay&amp;Tobe</strain>
    </source>
</reference>
<dbReference type="Gene3D" id="1.10.530.10">
    <property type="match status" value="1"/>
</dbReference>
<dbReference type="PANTHER" id="PTHR11407:SF63">
    <property type="entry name" value="LYSOZYME C"/>
    <property type="match status" value="1"/>
</dbReference>
<keyword evidence="6" id="KW-0326">Glycosidase</keyword>
<keyword evidence="6" id="KW-0378">Hydrolase</keyword>
<evidence type="ECO:0000256" key="8">
    <source>
        <dbReference type="SAM" id="SignalP"/>
    </source>
</evidence>
<dbReference type="InterPro" id="IPR023346">
    <property type="entry name" value="Lysozyme-like_dom_sf"/>
</dbReference>
<dbReference type="EMBL" id="JASPKZ010000467">
    <property type="protein sequence ID" value="KAJ9599857.1"/>
    <property type="molecule type" value="Genomic_DNA"/>
</dbReference>
<dbReference type="PANTHER" id="PTHR11407">
    <property type="entry name" value="LYSOZYME C"/>
    <property type="match status" value="1"/>
</dbReference>
<evidence type="ECO:0000313" key="11">
    <source>
        <dbReference type="Proteomes" id="UP001233999"/>
    </source>
</evidence>
<keyword evidence="11" id="KW-1185">Reference proteome</keyword>
<name>A0AAD8AIW5_DIPPU</name>